<dbReference type="PANTHER" id="PTHR46532:SF4">
    <property type="entry name" value="AAA+ ATPASE DOMAIN-CONTAINING PROTEIN"/>
    <property type="match status" value="1"/>
</dbReference>
<dbReference type="Gene3D" id="1.20.140.100">
    <property type="entry name" value="Dynein heavy chain, N-terminal domain 2"/>
    <property type="match status" value="1"/>
</dbReference>
<accession>A0A820SS55</accession>
<proteinExistence type="inferred from homology"/>
<evidence type="ECO:0000259" key="2">
    <source>
        <dbReference type="Pfam" id="PF08393"/>
    </source>
</evidence>
<gene>
    <name evidence="3" type="ORF">OKA104_LOCUS54483</name>
</gene>
<sequence length="138" mass="16122">KLANIHIPHTDPLIFSLKHVMTIPLMKSREEIEDISITAQKERDIESKLFSIENEWRQREFKFASFKNRGELLLRGQETSEILAAIDDSNLILAALASNRYNIFFKNQIQKYIADLAISAEILTKWMQVQNLWIYLGE</sequence>
<protein>
    <recommendedName>
        <fullName evidence="2">Dynein heavy chain linker domain-containing protein</fullName>
    </recommendedName>
</protein>
<comment type="caution">
    <text evidence="3">The sequence shown here is derived from an EMBL/GenBank/DDBJ whole genome shotgun (WGS) entry which is preliminary data.</text>
</comment>
<dbReference type="EMBL" id="CAJOAY010036418">
    <property type="protein sequence ID" value="CAF4457185.1"/>
    <property type="molecule type" value="Genomic_DNA"/>
</dbReference>
<organism evidence="3 4">
    <name type="scientific">Adineta steineri</name>
    <dbReference type="NCBI Taxonomy" id="433720"/>
    <lineage>
        <taxon>Eukaryota</taxon>
        <taxon>Metazoa</taxon>
        <taxon>Spiralia</taxon>
        <taxon>Gnathifera</taxon>
        <taxon>Rotifera</taxon>
        <taxon>Eurotatoria</taxon>
        <taxon>Bdelloidea</taxon>
        <taxon>Adinetida</taxon>
        <taxon>Adinetidae</taxon>
        <taxon>Adineta</taxon>
    </lineage>
</organism>
<dbReference type="Pfam" id="PF08393">
    <property type="entry name" value="DHC_N2"/>
    <property type="match status" value="1"/>
</dbReference>
<dbReference type="GO" id="GO:0051959">
    <property type="term" value="F:dynein light intermediate chain binding"/>
    <property type="evidence" value="ECO:0007669"/>
    <property type="project" value="InterPro"/>
</dbReference>
<dbReference type="InterPro" id="IPR013602">
    <property type="entry name" value="Dynein_heavy_linker"/>
</dbReference>
<feature type="non-terminal residue" evidence="3">
    <location>
        <position position="1"/>
    </location>
</feature>
<dbReference type="Gene3D" id="1.10.287.2620">
    <property type="match status" value="1"/>
</dbReference>
<dbReference type="GO" id="GO:0045505">
    <property type="term" value="F:dynein intermediate chain binding"/>
    <property type="evidence" value="ECO:0007669"/>
    <property type="project" value="InterPro"/>
</dbReference>
<comment type="similarity">
    <text evidence="1">Belongs to the dynein heavy chain family.</text>
</comment>
<dbReference type="GO" id="GO:0007018">
    <property type="term" value="P:microtubule-based movement"/>
    <property type="evidence" value="ECO:0007669"/>
    <property type="project" value="InterPro"/>
</dbReference>
<evidence type="ECO:0000313" key="4">
    <source>
        <dbReference type="Proteomes" id="UP000663881"/>
    </source>
</evidence>
<name>A0A820SS55_9BILA</name>
<reference evidence="3" key="1">
    <citation type="submission" date="2021-02" db="EMBL/GenBank/DDBJ databases">
        <authorList>
            <person name="Nowell W R."/>
        </authorList>
    </citation>
    <scope>NUCLEOTIDE SEQUENCE</scope>
</reference>
<dbReference type="PANTHER" id="PTHR46532">
    <property type="entry name" value="MALE FERTILITY FACTOR KL5"/>
    <property type="match status" value="1"/>
</dbReference>
<evidence type="ECO:0000256" key="1">
    <source>
        <dbReference type="ARBA" id="ARBA00008887"/>
    </source>
</evidence>
<feature type="domain" description="Dynein heavy chain linker" evidence="2">
    <location>
        <begin position="14"/>
        <end position="136"/>
    </location>
</feature>
<dbReference type="InterPro" id="IPR042222">
    <property type="entry name" value="Dynein_2_N"/>
</dbReference>
<dbReference type="GO" id="GO:0005858">
    <property type="term" value="C:axonemal dynein complex"/>
    <property type="evidence" value="ECO:0007669"/>
    <property type="project" value="TreeGrafter"/>
</dbReference>
<evidence type="ECO:0000313" key="3">
    <source>
        <dbReference type="EMBL" id="CAF4457185.1"/>
    </source>
</evidence>
<dbReference type="InterPro" id="IPR026983">
    <property type="entry name" value="DHC"/>
</dbReference>
<dbReference type="AlphaFoldDB" id="A0A820SS55"/>
<dbReference type="Proteomes" id="UP000663881">
    <property type="component" value="Unassembled WGS sequence"/>
</dbReference>